<evidence type="ECO:0000256" key="1">
    <source>
        <dbReference type="SAM" id="MobiDB-lite"/>
    </source>
</evidence>
<protein>
    <recommendedName>
        <fullName evidence="4">LysM domain-containing protein</fullName>
    </recommendedName>
</protein>
<gene>
    <name evidence="2" type="ORF">PYS61_06440</name>
</gene>
<feature type="compositionally biased region" description="Polar residues" evidence="1">
    <location>
        <begin position="236"/>
        <end position="248"/>
    </location>
</feature>
<evidence type="ECO:0008006" key="4">
    <source>
        <dbReference type="Google" id="ProtNLM"/>
    </source>
</evidence>
<dbReference type="Proteomes" id="UP001220478">
    <property type="component" value="Chromosome"/>
</dbReference>
<accession>A0ABY8C7Z1</accession>
<dbReference type="RefSeq" id="WP_315571665.1">
    <property type="nucleotide sequence ID" value="NZ_CP118868.1"/>
</dbReference>
<dbReference type="EMBL" id="CP118868">
    <property type="protein sequence ID" value="WEG35552.1"/>
    <property type="molecule type" value="Genomic_DNA"/>
</dbReference>
<organism evidence="2 3">
    <name type="scientific">Amygdalobacter indicium</name>
    <dbReference type="NCBI Taxonomy" id="3029272"/>
    <lineage>
        <taxon>Bacteria</taxon>
        <taxon>Bacillati</taxon>
        <taxon>Bacillota</taxon>
        <taxon>Clostridia</taxon>
        <taxon>Eubacteriales</taxon>
        <taxon>Oscillospiraceae</taxon>
        <taxon>Amygdalobacter</taxon>
    </lineage>
</organism>
<feature type="region of interest" description="Disordered" evidence="1">
    <location>
        <begin position="236"/>
        <end position="294"/>
    </location>
</feature>
<keyword evidence="3" id="KW-1185">Reference proteome</keyword>
<evidence type="ECO:0000313" key="2">
    <source>
        <dbReference type="EMBL" id="WEG35552.1"/>
    </source>
</evidence>
<reference evidence="2 3" key="1">
    <citation type="submission" date="2023-02" db="EMBL/GenBank/DDBJ databases">
        <title>Novel Oscillospiraceae bacterial genomes.</title>
        <authorList>
            <person name="Srinivasan S."/>
            <person name="Austin M.N."/>
            <person name="Fiedler T.L."/>
            <person name="Strenk S.M."/>
            <person name="Agnew K.J."/>
            <person name="Nagana Gowda G.A."/>
            <person name="Raftery D."/>
            <person name="Beamer M.A."/>
            <person name="Achilles S.L."/>
            <person name="Wiesenfeld H.C."/>
            <person name="Fredricks D.N."/>
            <person name="Hillier S.L."/>
        </authorList>
    </citation>
    <scope>NUCLEOTIDE SEQUENCE [LARGE SCALE GENOMIC DNA]</scope>
    <source>
        <strain evidence="2 3">CHIC02 1186E3-8</strain>
    </source>
</reference>
<name>A0ABY8C7Z1_9FIRM</name>
<evidence type="ECO:0000313" key="3">
    <source>
        <dbReference type="Proteomes" id="UP001220478"/>
    </source>
</evidence>
<sequence>MSFDQILNRIRISGLKKLLAAIIALIIVLTAYAAAFIYRSQRNAALYSDFINTYNTNNSQAAAYLDAETKEVLYGKPTGEAQAVVQAALAQSVQNFSSLQMPDTADTSDQQALEVEHLTAASVIPLFYKELNTADSKVRNSVKQILQSPADMTAYNELKKELGTCLAAGKGNLEKVKESMQLQKVPASGLSLPGLRSEKIQLSLTDVAVLQAHVKQALQEEGEHFTDLLNKIAGSTESLNEPAQTSTDKQPEETTVKVTETVAASKAKTTTAAPKKTDKLKPSTKPGKTQPVVSGTKKFVPRKVPNNLVQNSSSPKADSKVPTVGKYYAVKISDNIYAIAQSAYAGEYENFAVNPDYYIDLIISANKLTVRKNVVYLRDKQVIYIPRP</sequence>
<proteinExistence type="predicted"/>
<feature type="compositionally biased region" description="Low complexity" evidence="1">
    <location>
        <begin position="256"/>
        <end position="274"/>
    </location>
</feature>